<dbReference type="EMBL" id="JBHRZF010000134">
    <property type="protein sequence ID" value="MFC3861287.1"/>
    <property type="molecule type" value="Genomic_DNA"/>
</dbReference>
<evidence type="ECO:0000256" key="3">
    <source>
        <dbReference type="ARBA" id="ARBA00038493"/>
    </source>
</evidence>
<evidence type="ECO:0000313" key="5">
    <source>
        <dbReference type="EMBL" id="MFC3861287.1"/>
    </source>
</evidence>
<comment type="similarity">
    <text evidence="3">Belongs to the peptidase C56 family. HSP31-like subfamily.</text>
</comment>
<keyword evidence="5" id="KW-0315">Glutamine amidotransferase</keyword>
<gene>
    <name evidence="5" type="ORF">ACFOPQ_11000</name>
</gene>
<dbReference type="PANTHER" id="PTHR48094:SF11">
    <property type="entry name" value="GLUTATHIONE-INDEPENDENT GLYOXALASE HSP31-RELATED"/>
    <property type="match status" value="1"/>
</dbReference>
<reference evidence="6" key="1">
    <citation type="journal article" date="2019" name="Int. J. Syst. Evol. Microbiol.">
        <title>The Global Catalogue of Microorganisms (GCM) 10K type strain sequencing project: providing services to taxonomists for standard genome sequencing and annotation.</title>
        <authorList>
            <consortium name="The Broad Institute Genomics Platform"/>
            <consortium name="The Broad Institute Genome Sequencing Center for Infectious Disease"/>
            <person name="Wu L."/>
            <person name="Ma J."/>
        </authorList>
    </citation>
    <scope>NUCLEOTIDE SEQUENCE [LARGE SCALE GENOMIC DNA]</scope>
    <source>
        <strain evidence="6">CCTCC AB 2013263</strain>
    </source>
</reference>
<dbReference type="CDD" id="cd03141">
    <property type="entry name" value="GATase1_Hsp31_like"/>
    <property type="match status" value="1"/>
</dbReference>
<organism evidence="5 6">
    <name type="scientific">Deinococcus antarcticus</name>
    <dbReference type="NCBI Taxonomy" id="1298767"/>
    <lineage>
        <taxon>Bacteria</taxon>
        <taxon>Thermotogati</taxon>
        <taxon>Deinococcota</taxon>
        <taxon>Deinococci</taxon>
        <taxon>Deinococcales</taxon>
        <taxon>Deinococcaceae</taxon>
        <taxon>Deinococcus</taxon>
    </lineage>
</organism>
<evidence type="ECO:0000256" key="1">
    <source>
        <dbReference type="ARBA" id="ARBA00023016"/>
    </source>
</evidence>
<keyword evidence="1" id="KW-0346">Stress response</keyword>
<dbReference type="Gene3D" id="3.40.50.880">
    <property type="match status" value="1"/>
</dbReference>
<feature type="domain" description="DJ-1/PfpI" evidence="4">
    <location>
        <begin position="29"/>
        <end position="227"/>
    </location>
</feature>
<comment type="caution">
    <text evidence="5">The sequence shown here is derived from an EMBL/GenBank/DDBJ whole genome shotgun (WGS) entry which is preliminary data.</text>
</comment>
<protein>
    <submittedName>
        <fullName evidence="5">Type 1 glutamine amidotransferase domain-containing protein</fullName>
    </submittedName>
</protein>
<evidence type="ECO:0000256" key="2">
    <source>
        <dbReference type="ARBA" id="ARBA00023239"/>
    </source>
</evidence>
<dbReference type="PANTHER" id="PTHR48094">
    <property type="entry name" value="PROTEIN/NUCLEIC ACID DEGLYCASE DJ-1-RELATED"/>
    <property type="match status" value="1"/>
</dbReference>
<dbReference type="SUPFAM" id="SSF52317">
    <property type="entry name" value="Class I glutamine amidotransferase-like"/>
    <property type="match status" value="1"/>
</dbReference>
<dbReference type="Proteomes" id="UP001595748">
    <property type="component" value="Unassembled WGS sequence"/>
</dbReference>
<dbReference type="InterPro" id="IPR002818">
    <property type="entry name" value="DJ-1/PfpI"/>
</dbReference>
<dbReference type="RefSeq" id="WP_380078029.1">
    <property type="nucleotide sequence ID" value="NZ_JBHRZF010000134.1"/>
</dbReference>
<evidence type="ECO:0000313" key="6">
    <source>
        <dbReference type="Proteomes" id="UP001595748"/>
    </source>
</evidence>
<keyword evidence="2" id="KW-0456">Lyase</keyword>
<dbReference type="Pfam" id="PF01965">
    <property type="entry name" value="DJ-1_PfpI"/>
    <property type="match status" value="1"/>
</dbReference>
<sequence length="235" mass="25760">MATNRILIIVTNVGEYEKNGFRTGLWLGELTHFWDVAEKAGFELDIASPTGDYVPIDPESLLPGVIVMGQASRYYKDRAFMNRLRGTLKVSEVDVNRYDAIYLTGGHGTCFDFPASRDLADLIARFYESGKIVSAVCHGPAGLLNVTLSDGRSLIAGKNLTGYSWTEEVLAMRAGVIPFVLENELKKRGAHFTKAKLPMFKYVVEDGRLITGQNPTSAGAVAEAVVRQLRGGQQL</sequence>
<keyword evidence="6" id="KW-1185">Reference proteome</keyword>
<proteinExistence type="inferred from homology"/>
<dbReference type="InterPro" id="IPR050325">
    <property type="entry name" value="Prot/Nucl_acid_deglycase"/>
</dbReference>
<accession>A0ABV8AAT2</accession>
<evidence type="ECO:0000259" key="4">
    <source>
        <dbReference type="Pfam" id="PF01965"/>
    </source>
</evidence>
<name>A0ABV8AAT2_9DEIO</name>
<dbReference type="InterPro" id="IPR029062">
    <property type="entry name" value="Class_I_gatase-like"/>
</dbReference>